<dbReference type="Proteomes" id="UP001162162">
    <property type="component" value="Unassembled WGS sequence"/>
</dbReference>
<sequence>MQDNALPSVDSLQLVKEINEVLHAVDDVKNKRVKESSQLSYRKTPVINPFTGQGFQNIFFNKLIERKDDYSRAGFGGEQYWWGQQPLEKLLILKYDEIVKLILEKY</sequence>
<dbReference type="AlphaFoldDB" id="A0AAV8YVP2"/>
<protein>
    <submittedName>
        <fullName evidence="1">Uncharacterized protein</fullName>
    </submittedName>
</protein>
<dbReference type="EMBL" id="JAPWTK010000043">
    <property type="protein sequence ID" value="KAJ8954836.1"/>
    <property type="molecule type" value="Genomic_DNA"/>
</dbReference>
<keyword evidence="2" id="KW-1185">Reference proteome</keyword>
<accession>A0AAV8YVP2</accession>
<evidence type="ECO:0000313" key="1">
    <source>
        <dbReference type="EMBL" id="KAJ8954836.1"/>
    </source>
</evidence>
<reference evidence="1" key="1">
    <citation type="journal article" date="2023" name="Insect Mol. Biol.">
        <title>Genome sequencing provides insights into the evolution of gene families encoding plant cell wall-degrading enzymes in longhorned beetles.</title>
        <authorList>
            <person name="Shin N.R."/>
            <person name="Okamura Y."/>
            <person name="Kirsch R."/>
            <person name="Pauchet Y."/>
        </authorList>
    </citation>
    <scope>NUCLEOTIDE SEQUENCE</scope>
    <source>
        <strain evidence="1">AMC_N1</strain>
    </source>
</reference>
<gene>
    <name evidence="1" type="ORF">NQ318_023395</name>
</gene>
<evidence type="ECO:0000313" key="2">
    <source>
        <dbReference type="Proteomes" id="UP001162162"/>
    </source>
</evidence>
<organism evidence="1 2">
    <name type="scientific">Aromia moschata</name>
    <dbReference type="NCBI Taxonomy" id="1265417"/>
    <lineage>
        <taxon>Eukaryota</taxon>
        <taxon>Metazoa</taxon>
        <taxon>Ecdysozoa</taxon>
        <taxon>Arthropoda</taxon>
        <taxon>Hexapoda</taxon>
        <taxon>Insecta</taxon>
        <taxon>Pterygota</taxon>
        <taxon>Neoptera</taxon>
        <taxon>Endopterygota</taxon>
        <taxon>Coleoptera</taxon>
        <taxon>Polyphaga</taxon>
        <taxon>Cucujiformia</taxon>
        <taxon>Chrysomeloidea</taxon>
        <taxon>Cerambycidae</taxon>
        <taxon>Cerambycinae</taxon>
        <taxon>Callichromatini</taxon>
        <taxon>Aromia</taxon>
    </lineage>
</organism>
<proteinExistence type="predicted"/>
<comment type="caution">
    <text evidence="1">The sequence shown here is derived from an EMBL/GenBank/DDBJ whole genome shotgun (WGS) entry which is preliminary data.</text>
</comment>
<name>A0AAV8YVP2_9CUCU</name>